<evidence type="ECO:0000256" key="3">
    <source>
        <dbReference type="ARBA" id="ARBA00015508"/>
    </source>
</evidence>
<keyword evidence="16" id="KW-1185">Reference proteome</keyword>
<evidence type="ECO:0000256" key="8">
    <source>
        <dbReference type="ARBA" id="ARBA00023128"/>
    </source>
</evidence>
<keyword evidence="7" id="KW-0156">Chromatin regulator</keyword>
<evidence type="ECO:0000256" key="7">
    <source>
        <dbReference type="ARBA" id="ARBA00022853"/>
    </source>
</evidence>
<evidence type="ECO:0000256" key="13">
    <source>
        <dbReference type="ARBA" id="ARBA00093543"/>
    </source>
</evidence>
<comment type="subcellular location">
    <subcellularLocation>
        <location evidence="2">Mitochondrion</location>
    </subcellularLocation>
    <subcellularLocation>
        <location evidence="1">Nucleus</location>
    </subcellularLocation>
</comment>
<keyword evidence="9" id="KW-0539">Nucleus</keyword>
<dbReference type="GO" id="GO:0006325">
    <property type="term" value="P:chromatin organization"/>
    <property type="evidence" value="ECO:0007669"/>
    <property type="project" value="UniProtKB-KW"/>
</dbReference>
<keyword evidence="4" id="KW-1017">Isopeptide bond</keyword>
<sequence>MVSAPATKLPTPSISVEPEALPSPSQNRINPSSTSDPNPNSPFPAFALVGAAEDAALLPAELLSREEVLRRRSLRVKRLESCYRDQYWALAEELRAKHREYYWTFGVSPLEEGSRAGLEEDSSTAAVEGSRDNGVVGTEFGSRCGFAGCQSKAMPLSRYCHPHILSDNRQTLYKACTFVVKSVPTGSIVCGKPVLKAAVPSLCSMHFQGAQENVSQALKKAGLNLFFSGRSTPKFHVTIAECIHQIQSKRREASHQR</sequence>
<dbReference type="PANTHER" id="PTHR13453">
    <property type="entry name" value="KAT8 REGULATORY NSL COMPLEX SUBUNIT 2"/>
    <property type="match status" value="1"/>
</dbReference>
<evidence type="ECO:0000256" key="4">
    <source>
        <dbReference type="ARBA" id="ARBA00022499"/>
    </source>
</evidence>
<evidence type="ECO:0000313" key="16">
    <source>
        <dbReference type="Proteomes" id="UP000228380"/>
    </source>
</evidence>
<accession>A0A8B8J9F2</accession>
<evidence type="ECO:0000256" key="6">
    <source>
        <dbReference type="ARBA" id="ARBA00022843"/>
    </source>
</evidence>
<keyword evidence="6" id="KW-0832">Ubl conjugation</keyword>
<comment type="subunit">
    <text evidence="13">Component of the NSL complex at least composed of KAT8/MOF, KANSL1, KANSL2, KANSL3, MCRS1, PHF20, OGT1/OGT, WDR5 and HCFC1.</text>
</comment>
<feature type="domain" description="KANL2-like probable zinc-finger" evidence="15">
    <location>
        <begin position="145"/>
        <end position="207"/>
    </location>
</feature>
<evidence type="ECO:0000256" key="14">
    <source>
        <dbReference type="SAM" id="MobiDB-lite"/>
    </source>
</evidence>
<dbReference type="PANTHER" id="PTHR13453:SF1">
    <property type="entry name" value="KAT8 REGULATORY NSL COMPLEX SUBUNIT 2"/>
    <property type="match status" value="1"/>
</dbReference>
<evidence type="ECO:0000256" key="9">
    <source>
        <dbReference type="ARBA" id="ARBA00023242"/>
    </source>
</evidence>
<keyword evidence="8" id="KW-0496">Mitochondrion</keyword>
<comment type="function">
    <text evidence="12">Non-catalytic component of the NSL histone acetyltransferase complex, a multiprotein complex that mediates histone H4 acetylation at 'Lys-5'- and 'Lys-8' (H4K5ac and H4K8ac) at transcription start sites and promotes transcription initiation. Required for NSL complex stability and for transcription of intraciliary transport genes in both ciliated and non-ciliated cells by regulating histone H4 acetylation at 'Lys-5'- and 'Lys-12' (H4K5ac and H4K12ac). This is necessary for cilium assembly in ciliated cells and for organization of the microtubule cytoskeleton in non-ciliated cells. Required within the NSL complex to maintain nuclear architecture stability by promoting KAT8-mediated acetylation of lamin LMNA.</text>
</comment>
<evidence type="ECO:0000256" key="10">
    <source>
        <dbReference type="ARBA" id="ARBA00032947"/>
    </source>
</evidence>
<dbReference type="GeneID" id="103716235"/>
<dbReference type="InterPro" id="IPR025927">
    <property type="entry name" value="Znf_KANL2-like"/>
</dbReference>
<feature type="region of interest" description="Disordered" evidence="14">
    <location>
        <begin position="1"/>
        <end position="45"/>
    </location>
</feature>
<dbReference type="OrthoDB" id="677315at2759"/>
<dbReference type="KEGG" id="pda:103716235"/>
<evidence type="ECO:0000256" key="2">
    <source>
        <dbReference type="ARBA" id="ARBA00004173"/>
    </source>
</evidence>
<dbReference type="AlphaFoldDB" id="A0A8B8J9F2"/>
<dbReference type="GO" id="GO:0005739">
    <property type="term" value="C:mitochondrion"/>
    <property type="evidence" value="ECO:0007669"/>
    <property type="project" value="UniProtKB-SubCell"/>
</dbReference>
<dbReference type="Pfam" id="PF13891">
    <property type="entry name" value="zf-C3HC3H_KANSL2"/>
    <property type="match status" value="1"/>
</dbReference>
<dbReference type="GO" id="GO:0005634">
    <property type="term" value="C:nucleus"/>
    <property type="evidence" value="ECO:0007669"/>
    <property type="project" value="UniProtKB-SubCell"/>
</dbReference>
<gene>
    <name evidence="17" type="primary">LOC103716235</name>
</gene>
<evidence type="ECO:0000256" key="11">
    <source>
        <dbReference type="ARBA" id="ARBA00033378"/>
    </source>
</evidence>
<organism evidence="16 17">
    <name type="scientific">Phoenix dactylifera</name>
    <name type="common">Date palm</name>
    <dbReference type="NCBI Taxonomy" id="42345"/>
    <lineage>
        <taxon>Eukaryota</taxon>
        <taxon>Viridiplantae</taxon>
        <taxon>Streptophyta</taxon>
        <taxon>Embryophyta</taxon>
        <taxon>Tracheophyta</taxon>
        <taxon>Spermatophyta</taxon>
        <taxon>Magnoliopsida</taxon>
        <taxon>Liliopsida</taxon>
        <taxon>Arecaceae</taxon>
        <taxon>Coryphoideae</taxon>
        <taxon>Phoeniceae</taxon>
        <taxon>Phoenix</taxon>
    </lineage>
</organism>
<protein>
    <recommendedName>
        <fullName evidence="3">KAT8 regulatory NSL complex subunit 2</fullName>
    </recommendedName>
    <alternativeName>
        <fullName evidence="11">NSL complex protein NSL2</fullName>
    </alternativeName>
    <alternativeName>
        <fullName evidence="10">Non-specific lethal 2 homolog</fullName>
    </alternativeName>
</protein>
<evidence type="ECO:0000313" key="17">
    <source>
        <dbReference type="RefSeq" id="XP_026663966.2"/>
    </source>
</evidence>
<dbReference type="InterPro" id="IPR026316">
    <property type="entry name" value="NSL2"/>
</dbReference>
<evidence type="ECO:0000256" key="5">
    <source>
        <dbReference type="ARBA" id="ARBA00022553"/>
    </source>
</evidence>
<evidence type="ECO:0000259" key="15">
    <source>
        <dbReference type="Pfam" id="PF13891"/>
    </source>
</evidence>
<name>A0A8B8J9F2_PHODC</name>
<reference evidence="17" key="1">
    <citation type="submission" date="2025-08" db="UniProtKB">
        <authorList>
            <consortium name="RefSeq"/>
        </authorList>
    </citation>
    <scope>IDENTIFICATION</scope>
    <source>
        <tissue evidence="17">Young leaves</tissue>
    </source>
</reference>
<evidence type="ECO:0000256" key="12">
    <source>
        <dbReference type="ARBA" id="ARBA00093359"/>
    </source>
</evidence>
<keyword evidence="5" id="KW-0597">Phosphoprotein</keyword>
<dbReference type="GO" id="GO:0044545">
    <property type="term" value="C:NSL complex"/>
    <property type="evidence" value="ECO:0007669"/>
    <property type="project" value="TreeGrafter"/>
</dbReference>
<evidence type="ECO:0000256" key="1">
    <source>
        <dbReference type="ARBA" id="ARBA00004123"/>
    </source>
</evidence>
<dbReference type="Proteomes" id="UP000228380">
    <property type="component" value="Unplaced"/>
</dbReference>
<proteinExistence type="predicted"/>
<dbReference type="RefSeq" id="XP_026663966.2">
    <property type="nucleotide sequence ID" value="XM_026808165.2"/>
</dbReference>